<comment type="similarity">
    <text evidence="1">Belongs to the YciI family.</text>
</comment>
<protein>
    <recommendedName>
        <fullName evidence="3">YCII-related domain-containing protein</fullName>
    </recommendedName>
</protein>
<dbReference type="EMBL" id="RFFJ01000060">
    <property type="protein sequence ID" value="RMI40266.1"/>
    <property type="molecule type" value="Genomic_DNA"/>
</dbReference>
<dbReference type="InterPro" id="IPR011008">
    <property type="entry name" value="Dimeric_a/b-barrel"/>
</dbReference>
<name>A0A3M2LT31_9ACTN</name>
<gene>
    <name evidence="4" type="ORF">EBN88_13125</name>
</gene>
<organism evidence="4 5">
    <name type="scientific">Streptomyces triticirhizae</name>
    <dbReference type="NCBI Taxonomy" id="2483353"/>
    <lineage>
        <taxon>Bacteria</taxon>
        <taxon>Bacillati</taxon>
        <taxon>Actinomycetota</taxon>
        <taxon>Actinomycetes</taxon>
        <taxon>Kitasatosporales</taxon>
        <taxon>Streptomycetaceae</taxon>
        <taxon>Streptomyces</taxon>
    </lineage>
</organism>
<dbReference type="Gene3D" id="3.30.70.1060">
    <property type="entry name" value="Dimeric alpha+beta barrel"/>
    <property type="match status" value="1"/>
</dbReference>
<dbReference type="SUPFAM" id="SSF54909">
    <property type="entry name" value="Dimeric alpha+beta barrel"/>
    <property type="match status" value="1"/>
</dbReference>
<reference evidence="4 5" key="1">
    <citation type="submission" date="2018-10" db="EMBL/GenBank/DDBJ databases">
        <title>Isolation, diversity and antifungal activity of actinobacteria from wheat.</title>
        <authorList>
            <person name="Han C."/>
        </authorList>
    </citation>
    <scope>NUCLEOTIDE SEQUENCE [LARGE SCALE GENOMIC DNA]</scope>
    <source>
        <strain evidence="4 5">NEAU-YY642</strain>
    </source>
</reference>
<dbReference type="InterPro" id="IPR005545">
    <property type="entry name" value="YCII"/>
</dbReference>
<evidence type="ECO:0000313" key="4">
    <source>
        <dbReference type="EMBL" id="RMI40266.1"/>
    </source>
</evidence>
<keyword evidence="5" id="KW-1185">Reference proteome</keyword>
<evidence type="ECO:0000259" key="3">
    <source>
        <dbReference type="Pfam" id="PF03795"/>
    </source>
</evidence>
<dbReference type="AlphaFoldDB" id="A0A3M2LT31"/>
<dbReference type="PANTHER" id="PTHR35174:SF3">
    <property type="entry name" value="BLL7171 PROTEIN"/>
    <property type="match status" value="1"/>
</dbReference>
<dbReference type="Proteomes" id="UP000278673">
    <property type="component" value="Unassembled WGS sequence"/>
</dbReference>
<feature type="region of interest" description="Disordered" evidence="2">
    <location>
        <begin position="45"/>
        <end position="72"/>
    </location>
</feature>
<sequence>MVQIFARTATFDADMAAYSPEDMRAMFTFMETLNKELQERGEWVEGQGLGGPSAVTTVRATDGGKPEVTEGPHAVTEDFLAGYWVIDVASHERAVEIAHHISTCPGPGGAPSNEPVELHAIPAEPPA</sequence>
<dbReference type="Pfam" id="PF03795">
    <property type="entry name" value="YCII"/>
    <property type="match status" value="1"/>
</dbReference>
<evidence type="ECO:0000256" key="2">
    <source>
        <dbReference type="SAM" id="MobiDB-lite"/>
    </source>
</evidence>
<evidence type="ECO:0000313" key="5">
    <source>
        <dbReference type="Proteomes" id="UP000278673"/>
    </source>
</evidence>
<dbReference type="PANTHER" id="PTHR35174">
    <property type="entry name" value="BLL7171 PROTEIN-RELATED"/>
    <property type="match status" value="1"/>
</dbReference>
<evidence type="ECO:0000256" key="1">
    <source>
        <dbReference type="ARBA" id="ARBA00007689"/>
    </source>
</evidence>
<comment type="caution">
    <text evidence="4">The sequence shown here is derived from an EMBL/GenBank/DDBJ whole genome shotgun (WGS) entry which is preliminary data.</text>
</comment>
<feature type="domain" description="YCII-related" evidence="3">
    <location>
        <begin position="32"/>
        <end position="101"/>
    </location>
</feature>
<proteinExistence type="inferred from homology"/>
<accession>A0A3M2LT31</accession>